<evidence type="ECO:0000256" key="1">
    <source>
        <dbReference type="SAM" id="Phobius"/>
    </source>
</evidence>
<feature type="transmembrane region" description="Helical" evidence="1">
    <location>
        <begin position="12"/>
        <end position="32"/>
    </location>
</feature>
<dbReference type="Proteomes" id="UP000078200">
    <property type="component" value="Unassembled WGS sequence"/>
</dbReference>
<reference evidence="2" key="1">
    <citation type="submission" date="2020-05" db="UniProtKB">
        <authorList>
            <consortium name="EnsemblMetazoa"/>
        </authorList>
    </citation>
    <scope>IDENTIFICATION</scope>
    <source>
        <strain evidence="2">TTRI</strain>
    </source>
</reference>
<name>A0A1A9V967_GLOAU</name>
<sequence length="119" mass="13202">MHFIKVFGDNEITFLSIALNASTPELLILLMISDRSVNQEIITIIFTPLFIIIVIIMIYPHRLVFNYFLAEGSASSVKPLSSSLQMLPPVVGNSRRVKSSAPSCDFHANMHVGSTESNH</sequence>
<evidence type="ECO:0000313" key="3">
    <source>
        <dbReference type="Proteomes" id="UP000078200"/>
    </source>
</evidence>
<protein>
    <submittedName>
        <fullName evidence="2">Uncharacterized protein</fullName>
    </submittedName>
</protein>
<dbReference type="EnsemblMetazoa" id="GAUT029878-RA">
    <property type="protein sequence ID" value="GAUT029878-PA"/>
    <property type="gene ID" value="GAUT029878"/>
</dbReference>
<keyword evidence="1" id="KW-0472">Membrane</keyword>
<evidence type="ECO:0000313" key="2">
    <source>
        <dbReference type="EnsemblMetazoa" id="GAUT029878-PA"/>
    </source>
</evidence>
<organism evidence="2 3">
    <name type="scientific">Glossina austeni</name>
    <name type="common">Savannah tsetse fly</name>
    <dbReference type="NCBI Taxonomy" id="7395"/>
    <lineage>
        <taxon>Eukaryota</taxon>
        <taxon>Metazoa</taxon>
        <taxon>Ecdysozoa</taxon>
        <taxon>Arthropoda</taxon>
        <taxon>Hexapoda</taxon>
        <taxon>Insecta</taxon>
        <taxon>Pterygota</taxon>
        <taxon>Neoptera</taxon>
        <taxon>Endopterygota</taxon>
        <taxon>Diptera</taxon>
        <taxon>Brachycera</taxon>
        <taxon>Muscomorpha</taxon>
        <taxon>Hippoboscoidea</taxon>
        <taxon>Glossinidae</taxon>
        <taxon>Glossina</taxon>
    </lineage>
</organism>
<keyword evidence="1" id="KW-1133">Transmembrane helix</keyword>
<proteinExistence type="predicted"/>
<accession>A0A1A9V967</accession>
<dbReference type="VEuPathDB" id="VectorBase:GAUT029878"/>
<dbReference type="AlphaFoldDB" id="A0A1A9V967"/>
<keyword evidence="1" id="KW-0812">Transmembrane</keyword>
<keyword evidence="3" id="KW-1185">Reference proteome</keyword>
<feature type="transmembrane region" description="Helical" evidence="1">
    <location>
        <begin position="41"/>
        <end position="59"/>
    </location>
</feature>